<proteinExistence type="predicted"/>
<dbReference type="FunCoup" id="Q6BVN8">
    <property type="interactions" value="158"/>
</dbReference>
<dbReference type="GeneID" id="2900572"/>
<feature type="active site" evidence="1">
    <location>
        <position position="48"/>
    </location>
</feature>
<sequence length="297" mass="32263">MRDTRIFKQVDVFTNRKFKGNPVAVFFDADDLNSDEMQAIAKWTNLSETTFVLKTTNKDADYKLRIFTPKNELPFAGHPTIGSCFALIESGLIQPKSGKLIQECGAGLVEISVGGDVSIPKNLILSFRLPYFHITPIDTSVHLELESALKISSGFCSKIASPVLLDVGPKWLTIQLVEGIDVINLEPNYTEIARLSNFYGWTGIEVFGKHEDGTYESRSFAPVIGVNEDPACGSGAGALGVYLSSISAKDTKSADIKQGCKIARDAKLHVSIDKLNDKPSISVGGQAVTCIIGNYEP</sequence>
<accession>Q6BVN8</accession>
<name>Q6BVN8_DEBHA</name>
<dbReference type="EMBL" id="CR382135">
    <property type="protein sequence ID" value="CAG85759.2"/>
    <property type="molecule type" value="Genomic_DNA"/>
</dbReference>
<evidence type="ECO:0000313" key="2">
    <source>
        <dbReference type="EMBL" id="CAG85759.2"/>
    </source>
</evidence>
<reference evidence="2 3" key="1">
    <citation type="journal article" date="2004" name="Nature">
        <title>Genome evolution in yeasts.</title>
        <authorList>
            <consortium name="Genolevures"/>
            <person name="Dujon B."/>
            <person name="Sherman D."/>
            <person name="Fischer G."/>
            <person name="Durrens P."/>
            <person name="Casaregola S."/>
            <person name="Lafontaine I."/>
            <person name="de Montigny J."/>
            <person name="Marck C."/>
            <person name="Neuveglise C."/>
            <person name="Talla E."/>
            <person name="Goffard N."/>
            <person name="Frangeul L."/>
            <person name="Aigle M."/>
            <person name="Anthouard V."/>
            <person name="Babour A."/>
            <person name="Barbe V."/>
            <person name="Barnay S."/>
            <person name="Blanchin S."/>
            <person name="Beckerich J.M."/>
            <person name="Beyne E."/>
            <person name="Bleykasten C."/>
            <person name="Boisrame A."/>
            <person name="Boyer J."/>
            <person name="Cattolico L."/>
            <person name="Confanioleri F."/>
            <person name="de Daruvar A."/>
            <person name="Despons L."/>
            <person name="Fabre E."/>
            <person name="Fairhead C."/>
            <person name="Ferry-Dumazet H."/>
            <person name="Groppi A."/>
            <person name="Hantraye F."/>
            <person name="Hennequin C."/>
            <person name="Jauniaux N."/>
            <person name="Joyet P."/>
            <person name="Kachouri R."/>
            <person name="Kerrest A."/>
            <person name="Koszul R."/>
            <person name="Lemaire M."/>
            <person name="Lesur I."/>
            <person name="Ma L."/>
            <person name="Muller H."/>
            <person name="Nicaud J.M."/>
            <person name="Nikolski M."/>
            <person name="Oztas S."/>
            <person name="Ozier-Kalogeropoulos O."/>
            <person name="Pellenz S."/>
            <person name="Potier S."/>
            <person name="Richard G.F."/>
            <person name="Straub M.L."/>
            <person name="Suleau A."/>
            <person name="Swennene D."/>
            <person name="Tekaia F."/>
            <person name="Wesolowski-Louvel M."/>
            <person name="Westhof E."/>
            <person name="Wirth B."/>
            <person name="Zeniou-Meyer M."/>
            <person name="Zivanovic I."/>
            <person name="Bolotin-Fukuhara M."/>
            <person name="Thierry A."/>
            <person name="Bouchier C."/>
            <person name="Caudron B."/>
            <person name="Scarpelli C."/>
            <person name="Gaillardin C."/>
            <person name="Weissenbach J."/>
            <person name="Wincker P."/>
            <person name="Souciet J.L."/>
        </authorList>
    </citation>
    <scope>NUCLEOTIDE SEQUENCE [LARGE SCALE GENOMIC DNA]</scope>
    <source>
        <strain evidence="3">ATCC 36239 / CBS 767 / BCRC 21394 / JCM 1990 / NBRC 0083 / IGC 2968</strain>
    </source>
</reference>
<dbReference type="HOGENOM" id="CLU_048756_0_0_1"/>
<dbReference type="PANTHER" id="PTHR13774:SF32">
    <property type="entry name" value="ANTISENSE-ENHANCING SEQUENCE 1"/>
    <property type="match status" value="1"/>
</dbReference>
<dbReference type="Proteomes" id="UP000000599">
    <property type="component" value="Chromosome C"/>
</dbReference>
<dbReference type="STRING" id="284592.Q6BVN8"/>
<dbReference type="PIRSF" id="PIRSF016184">
    <property type="entry name" value="PhzC_PhzF"/>
    <property type="match status" value="1"/>
</dbReference>
<dbReference type="OMA" id="KVGYNET"/>
<protein>
    <submittedName>
        <fullName evidence="2">DEHA2C01166p</fullName>
    </submittedName>
</protein>
<dbReference type="AlphaFoldDB" id="Q6BVN8"/>
<evidence type="ECO:0000256" key="1">
    <source>
        <dbReference type="PIRSR" id="PIRSR016184-1"/>
    </source>
</evidence>
<dbReference type="KEGG" id="dha:DEHA2C01166g"/>
<dbReference type="Pfam" id="PF02567">
    <property type="entry name" value="PhzC-PhzF"/>
    <property type="match status" value="1"/>
</dbReference>
<dbReference type="NCBIfam" id="TIGR00654">
    <property type="entry name" value="PhzF_family"/>
    <property type="match status" value="1"/>
</dbReference>
<dbReference type="OrthoDB" id="75169at2759"/>
<dbReference type="GO" id="GO:0016853">
    <property type="term" value="F:isomerase activity"/>
    <property type="evidence" value="ECO:0007669"/>
    <property type="project" value="TreeGrafter"/>
</dbReference>
<dbReference type="GO" id="GO:0005737">
    <property type="term" value="C:cytoplasm"/>
    <property type="evidence" value="ECO:0007669"/>
    <property type="project" value="TreeGrafter"/>
</dbReference>
<dbReference type="InterPro" id="IPR003719">
    <property type="entry name" value="Phenazine_PhzF-like"/>
</dbReference>
<gene>
    <name evidence="2" type="ordered locus">DEHA2C01166g</name>
</gene>
<keyword evidence="3" id="KW-1185">Reference proteome</keyword>
<dbReference type="SUPFAM" id="SSF54506">
    <property type="entry name" value="Diaminopimelate epimerase-like"/>
    <property type="match status" value="1"/>
</dbReference>
<dbReference type="VEuPathDB" id="FungiDB:DEHA2C01166g"/>
<dbReference type="RefSeq" id="XP_457731.2">
    <property type="nucleotide sequence ID" value="XM_457731.1"/>
</dbReference>
<dbReference type="Gene3D" id="3.10.310.10">
    <property type="entry name" value="Diaminopimelate Epimerase, Chain A, domain 1"/>
    <property type="match status" value="2"/>
</dbReference>
<dbReference type="PANTHER" id="PTHR13774">
    <property type="entry name" value="PHENAZINE BIOSYNTHESIS PROTEIN"/>
    <property type="match status" value="1"/>
</dbReference>
<dbReference type="eggNOG" id="KOG3033">
    <property type="taxonomic scope" value="Eukaryota"/>
</dbReference>
<evidence type="ECO:0000313" key="3">
    <source>
        <dbReference type="Proteomes" id="UP000000599"/>
    </source>
</evidence>
<organism evidence="2 3">
    <name type="scientific">Debaryomyces hansenii (strain ATCC 36239 / CBS 767 / BCRC 21394 / JCM 1990 / NBRC 0083 / IGC 2968)</name>
    <name type="common">Yeast</name>
    <name type="synonym">Torulaspora hansenii</name>
    <dbReference type="NCBI Taxonomy" id="284592"/>
    <lineage>
        <taxon>Eukaryota</taxon>
        <taxon>Fungi</taxon>
        <taxon>Dikarya</taxon>
        <taxon>Ascomycota</taxon>
        <taxon>Saccharomycotina</taxon>
        <taxon>Pichiomycetes</taxon>
        <taxon>Debaryomycetaceae</taxon>
        <taxon>Debaryomyces</taxon>
    </lineage>
</organism>
<dbReference type="InParanoid" id="Q6BVN8"/>